<comment type="caution">
    <text evidence="2">The sequence shown here is derived from an EMBL/GenBank/DDBJ whole genome shotgun (WGS) entry which is preliminary data.</text>
</comment>
<keyword evidence="1" id="KW-0732">Signal</keyword>
<proteinExistence type="predicted"/>
<feature type="chain" id="PRO_5027093823" evidence="1">
    <location>
        <begin position="27"/>
        <end position="149"/>
    </location>
</feature>
<evidence type="ECO:0000256" key="1">
    <source>
        <dbReference type="SAM" id="SignalP"/>
    </source>
</evidence>
<evidence type="ECO:0000313" key="2">
    <source>
        <dbReference type="EMBL" id="KAB8036887.1"/>
    </source>
</evidence>
<sequence>MYLTKKFFRNIFVFSLVLSLSLKTFADEAKIYCTSINGSWQWLPNLKINKRFALDFSAGIYVNKYNPPVRVYGKWKSGMMNNKQFNYFLIDGGKDLIDSLKNDCKKILGAEYIFAYPYHDSLMYSGYHIFSYLTEDGKYQFENNYVLEN</sequence>
<dbReference type="Proteomes" id="UP000437748">
    <property type="component" value="Unassembled WGS sequence"/>
</dbReference>
<dbReference type="EMBL" id="WFLM01000005">
    <property type="protein sequence ID" value="KAB8036887.1"/>
    <property type="molecule type" value="Genomic_DNA"/>
</dbReference>
<accession>A0A6N6VQC6</accession>
<reference evidence="2 3" key="1">
    <citation type="submission" date="2019-10" db="EMBL/GenBank/DDBJ databases">
        <title>New species of Slilvanegrellaceae.</title>
        <authorList>
            <person name="Pitt A."/>
            <person name="Hahn M.W."/>
        </authorList>
    </citation>
    <scope>NUCLEOTIDE SEQUENCE [LARGE SCALE GENOMIC DNA]</scope>
    <source>
        <strain evidence="2 3">SP-Ram-0.45-NSY-1</strain>
    </source>
</reference>
<protein>
    <submittedName>
        <fullName evidence="2">Uncharacterized protein</fullName>
    </submittedName>
</protein>
<evidence type="ECO:0000313" key="3">
    <source>
        <dbReference type="Proteomes" id="UP000437748"/>
    </source>
</evidence>
<keyword evidence="3" id="KW-1185">Reference proteome</keyword>
<name>A0A6N6VQC6_9BACT</name>
<gene>
    <name evidence="2" type="ORF">GCL60_13670</name>
</gene>
<organism evidence="2 3">
    <name type="scientific">Silvanigrella paludirubra</name>
    <dbReference type="NCBI Taxonomy" id="2499159"/>
    <lineage>
        <taxon>Bacteria</taxon>
        <taxon>Pseudomonadati</taxon>
        <taxon>Bdellovibrionota</taxon>
        <taxon>Oligoflexia</taxon>
        <taxon>Silvanigrellales</taxon>
        <taxon>Silvanigrellaceae</taxon>
        <taxon>Silvanigrella</taxon>
    </lineage>
</organism>
<feature type="signal peptide" evidence="1">
    <location>
        <begin position="1"/>
        <end position="26"/>
    </location>
</feature>
<dbReference type="AlphaFoldDB" id="A0A6N6VQC6"/>
<dbReference type="RefSeq" id="WP_153421302.1">
    <property type="nucleotide sequence ID" value="NZ_WFLM01000005.1"/>
</dbReference>